<organism evidence="9 10">
    <name type="scientific">Anaeramoeba ignava</name>
    <name type="common">Anaerobic marine amoeba</name>
    <dbReference type="NCBI Taxonomy" id="1746090"/>
    <lineage>
        <taxon>Eukaryota</taxon>
        <taxon>Metamonada</taxon>
        <taxon>Anaeramoebidae</taxon>
        <taxon>Anaeramoeba</taxon>
    </lineage>
</organism>
<dbReference type="InterPro" id="IPR000717">
    <property type="entry name" value="PCI_dom"/>
</dbReference>
<dbReference type="Pfam" id="PF01399">
    <property type="entry name" value="PCI"/>
    <property type="match status" value="1"/>
</dbReference>
<dbReference type="EMBL" id="JAPDFW010000011">
    <property type="protein sequence ID" value="KAJ5080367.1"/>
    <property type="molecule type" value="Genomic_DNA"/>
</dbReference>
<accession>A0A9Q0RHL5</accession>
<comment type="caution">
    <text evidence="9">The sequence shown here is derived from an EMBL/GenBank/DDBJ whole genome shotgun (WGS) entry which is preliminary data.</text>
</comment>
<dbReference type="OMA" id="NHYHDLV"/>
<dbReference type="GO" id="GO:0008180">
    <property type="term" value="C:COP9 signalosome"/>
    <property type="evidence" value="ECO:0007669"/>
    <property type="project" value="UniProtKB-KW"/>
</dbReference>
<dbReference type="PANTHER" id="PTHR10758:SF1">
    <property type="entry name" value="COP9 SIGNALOSOME COMPLEX SUBUNIT 3"/>
    <property type="match status" value="1"/>
</dbReference>
<evidence type="ECO:0000256" key="3">
    <source>
        <dbReference type="ARBA" id="ARBA00007084"/>
    </source>
</evidence>
<evidence type="ECO:0000313" key="10">
    <source>
        <dbReference type="Proteomes" id="UP001149090"/>
    </source>
</evidence>
<sequence length="424" mass="48954">MEKLLQQIVQLSGNQKDLDKLRKALNESKDKVLKNFQIIDGMIGQLEDSKHTLGKMFLLSMKGQSRSTNPEQYLVQLERFIPRATQNQVQIMPEWYSNCLTRMTQLAFDLKVPQRAVYPLQKGIPLLQTVPELITPSHSHFMLVCLYTRNYRAALPILENDVYDIDTKKLSITVKDVLLYYYYGGIIYGVLKRWRDATDFFEQAITVPGEALSAIVLESYKKYIFAHILAFGKAPSLPRYTSPVVVRLLKNLCKPYEEFAKAYDTHDMGQLDMCLATHNEIFEKDKNIGLAKQCAQSLIRRGIQRLTKTYIKLPLEQIAKEFNLKSAQQAEFYILDMIEKGEVFAKIDQQEGQVSFFDDPEPYNTSEMSEKLISKIKDVTNLTEKLQTLDEFIVTDLDYIRKTMDDDEEFEVQDSIVKDGVSDK</sequence>
<keyword evidence="6" id="KW-0736">Signalosome</keyword>
<gene>
    <name evidence="9" type="ORF">M0811_03852</name>
</gene>
<dbReference type="OrthoDB" id="29061at2759"/>
<keyword evidence="5" id="KW-0963">Cytoplasm</keyword>
<feature type="domain" description="PCI" evidence="8">
    <location>
        <begin position="193"/>
        <end position="361"/>
    </location>
</feature>
<comment type="subcellular location">
    <subcellularLocation>
        <location evidence="2">Cytoplasm</location>
    </subcellularLocation>
    <subcellularLocation>
        <location evidence="1">Nucleus</location>
    </subcellularLocation>
</comment>
<dbReference type="PROSITE" id="PS50250">
    <property type="entry name" value="PCI"/>
    <property type="match status" value="1"/>
</dbReference>
<dbReference type="GO" id="GO:0006511">
    <property type="term" value="P:ubiquitin-dependent protein catabolic process"/>
    <property type="evidence" value="ECO:0007669"/>
    <property type="project" value="TreeGrafter"/>
</dbReference>
<evidence type="ECO:0000256" key="6">
    <source>
        <dbReference type="ARBA" id="ARBA00022790"/>
    </source>
</evidence>
<dbReference type="AlphaFoldDB" id="A0A9Q0RHL5"/>
<reference evidence="9" key="1">
    <citation type="submission" date="2022-10" db="EMBL/GenBank/DDBJ databases">
        <title>Novel sulphate-reducing endosymbionts in the free-living metamonad Anaeramoeba.</title>
        <authorList>
            <person name="Jerlstrom-Hultqvist J."/>
            <person name="Cepicka I."/>
            <person name="Gallot-Lavallee L."/>
            <person name="Salas-Leiva D."/>
            <person name="Curtis B.A."/>
            <person name="Zahonova K."/>
            <person name="Pipaliya S."/>
            <person name="Dacks J."/>
            <person name="Roger A.J."/>
        </authorList>
    </citation>
    <scope>NUCLEOTIDE SEQUENCE</scope>
    <source>
        <strain evidence="9">BMAN</strain>
    </source>
</reference>
<evidence type="ECO:0000256" key="4">
    <source>
        <dbReference type="ARBA" id="ARBA00014878"/>
    </source>
</evidence>
<keyword evidence="7" id="KW-0539">Nucleus</keyword>
<evidence type="ECO:0000256" key="2">
    <source>
        <dbReference type="ARBA" id="ARBA00004496"/>
    </source>
</evidence>
<protein>
    <recommendedName>
        <fullName evidence="4">COP9 signalosome complex subunit 3</fullName>
    </recommendedName>
</protein>
<dbReference type="PANTHER" id="PTHR10758">
    <property type="entry name" value="26S PROTEASOME NON-ATPASE REGULATORY SUBUNIT 3/COP9 SIGNALOSOME COMPLEX SUBUNIT 3"/>
    <property type="match status" value="1"/>
</dbReference>
<dbReference type="SMART" id="SM00088">
    <property type="entry name" value="PINT"/>
    <property type="match status" value="1"/>
</dbReference>
<dbReference type="InterPro" id="IPR050756">
    <property type="entry name" value="CSN3"/>
</dbReference>
<evidence type="ECO:0000256" key="5">
    <source>
        <dbReference type="ARBA" id="ARBA00022490"/>
    </source>
</evidence>
<dbReference type="Pfam" id="PF22788">
    <property type="entry name" value="COP9_hel_rpt"/>
    <property type="match status" value="1"/>
</dbReference>
<evidence type="ECO:0000259" key="8">
    <source>
        <dbReference type="PROSITE" id="PS50250"/>
    </source>
</evidence>
<dbReference type="Proteomes" id="UP001149090">
    <property type="component" value="Unassembled WGS sequence"/>
</dbReference>
<dbReference type="SUPFAM" id="SSF46785">
    <property type="entry name" value="Winged helix' DNA-binding domain"/>
    <property type="match status" value="1"/>
</dbReference>
<dbReference type="Gene3D" id="1.25.40.570">
    <property type="match status" value="1"/>
</dbReference>
<name>A0A9Q0RHL5_ANAIG</name>
<evidence type="ECO:0000313" key="9">
    <source>
        <dbReference type="EMBL" id="KAJ5080367.1"/>
    </source>
</evidence>
<keyword evidence="10" id="KW-1185">Reference proteome</keyword>
<dbReference type="InterPro" id="IPR036390">
    <property type="entry name" value="WH_DNA-bd_sf"/>
</dbReference>
<evidence type="ECO:0000256" key="7">
    <source>
        <dbReference type="ARBA" id="ARBA00023242"/>
    </source>
</evidence>
<comment type="similarity">
    <text evidence="3">Belongs to the CSN3 family.</text>
</comment>
<evidence type="ECO:0000256" key="1">
    <source>
        <dbReference type="ARBA" id="ARBA00004123"/>
    </source>
</evidence>
<dbReference type="GO" id="GO:0005737">
    <property type="term" value="C:cytoplasm"/>
    <property type="evidence" value="ECO:0007669"/>
    <property type="project" value="UniProtKB-SubCell"/>
</dbReference>
<dbReference type="InterPro" id="IPR055089">
    <property type="entry name" value="COP9_N"/>
</dbReference>
<proteinExistence type="inferred from homology"/>